<protein>
    <recommendedName>
        <fullName evidence="4">Homeodomain-like domain-containing protein</fullName>
    </recommendedName>
</protein>
<accession>A0A1H1T1E2</accession>
<feature type="compositionally biased region" description="Acidic residues" evidence="1">
    <location>
        <begin position="1"/>
        <end position="11"/>
    </location>
</feature>
<gene>
    <name evidence="2" type="ORF">SAMN04489719_2539</name>
</gene>
<dbReference type="AlphaFoldDB" id="A0A1H1T1E2"/>
<dbReference type="Proteomes" id="UP000199649">
    <property type="component" value="Chromosome I"/>
</dbReference>
<dbReference type="OrthoDB" id="5111817at2"/>
<sequence>MDDRTDDDELLEAFRHDPAPRSGKPWTETDYAAIMQQCRAGAAIEQIARRIGRTPTTTSTQIRRLLPLHERHLSAELALPRLRQLDGDGDYDWLAALAQREQSAWELQAKAQQQRQEAGIGALDDDELLSIAVALALTPDAHSPGLRGRCVQELAARGLGDEVERQVDAARQHALDRLFGRDEGGWCSDDRYGWSDRDQPYGALG</sequence>
<organism evidence="2 3">
    <name type="scientific">Agrococcus carbonis</name>
    <dbReference type="NCBI Taxonomy" id="684552"/>
    <lineage>
        <taxon>Bacteria</taxon>
        <taxon>Bacillati</taxon>
        <taxon>Actinomycetota</taxon>
        <taxon>Actinomycetes</taxon>
        <taxon>Micrococcales</taxon>
        <taxon>Microbacteriaceae</taxon>
        <taxon>Agrococcus</taxon>
    </lineage>
</organism>
<evidence type="ECO:0000313" key="3">
    <source>
        <dbReference type="Proteomes" id="UP000199649"/>
    </source>
</evidence>
<keyword evidence="3" id="KW-1185">Reference proteome</keyword>
<evidence type="ECO:0000256" key="1">
    <source>
        <dbReference type="SAM" id="MobiDB-lite"/>
    </source>
</evidence>
<evidence type="ECO:0008006" key="4">
    <source>
        <dbReference type="Google" id="ProtNLM"/>
    </source>
</evidence>
<dbReference type="RefSeq" id="WP_092667329.1">
    <property type="nucleotide sequence ID" value="NZ_LT629734.1"/>
</dbReference>
<dbReference type="STRING" id="684552.SAMN04489719_2539"/>
<dbReference type="EMBL" id="LT629734">
    <property type="protein sequence ID" value="SDS53479.1"/>
    <property type="molecule type" value="Genomic_DNA"/>
</dbReference>
<reference evidence="3" key="1">
    <citation type="submission" date="2016-10" db="EMBL/GenBank/DDBJ databases">
        <authorList>
            <person name="Varghese N."/>
            <person name="Submissions S."/>
        </authorList>
    </citation>
    <scope>NUCLEOTIDE SEQUENCE [LARGE SCALE GENOMIC DNA]</scope>
    <source>
        <strain evidence="3">DSM 22965</strain>
    </source>
</reference>
<feature type="region of interest" description="Disordered" evidence="1">
    <location>
        <begin position="1"/>
        <end position="26"/>
    </location>
</feature>
<evidence type="ECO:0000313" key="2">
    <source>
        <dbReference type="EMBL" id="SDS53479.1"/>
    </source>
</evidence>
<name>A0A1H1T1E2_9MICO</name>
<proteinExistence type="predicted"/>